<sequence>MFSASLKSATRGCVRVNAQRTAAEAAKLSNKRVMKTIRMGKARPAIFHQFETFVELSDGSVVKRRSQAPKDEVRMITDQRSSPMWNPTRDDLDDSDPNAVGKIDKFKKRFGGFDGTEEASAELSIHERRKQAAKQKDDLFELLGEGASEVNKGGKVQPKYRKK</sequence>
<dbReference type="GO" id="GO:0032543">
    <property type="term" value="P:mitochondrial translation"/>
    <property type="evidence" value="ECO:0007669"/>
    <property type="project" value="InterPro"/>
</dbReference>
<evidence type="ECO:0000313" key="4">
    <source>
        <dbReference type="Proteomes" id="UP000244309"/>
    </source>
</evidence>
<evidence type="ECO:0000313" key="3">
    <source>
        <dbReference type="EMBL" id="PVH23368.1"/>
    </source>
</evidence>
<dbReference type="RefSeq" id="XP_025344308.1">
    <property type="nucleotide sequence ID" value="XM_025486758.1"/>
</dbReference>
<protein>
    <recommendedName>
        <fullName evidence="2">Ribosomal protein bL31m N-terminal domain-containing protein</fullName>
    </recommendedName>
</protein>
<dbReference type="GeneID" id="37008433"/>
<dbReference type="STRING" id="45357.A0A2V1AZP9"/>
<dbReference type="PANTHER" id="PTHR28174">
    <property type="entry name" value="54S RIBOSOMAL PROTEIN L36, MITOCHONDRIAL"/>
    <property type="match status" value="1"/>
</dbReference>
<evidence type="ECO:0000259" key="2">
    <source>
        <dbReference type="Pfam" id="PF21492"/>
    </source>
</evidence>
<dbReference type="Proteomes" id="UP000244309">
    <property type="component" value="Unassembled WGS sequence"/>
</dbReference>
<accession>A0A2V1AZP9</accession>
<evidence type="ECO:0000256" key="1">
    <source>
        <dbReference type="SAM" id="MobiDB-lite"/>
    </source>
</evidence>
<comment type="caution">
    <text evidence="3">The sequence shown here is derived from an EMBL/GenBank/DDBJ whole genome shotgun (WGS) entry which is preliminary data.</text>
</comment>
<feature type="region of interest" description="Disordered" evidence="1">
    <location>
        <begin position="144"/>
        <end position="163"/>
    </location>
</feature>
<dbReference type="InterPro" id="IPR034600">
    <property type="entry name" value="Ribosomal_bL31m"/>
</dbReference>
<dbReference type="Gene3D" id="6.20.130.10">
    <property type="match status" value="1"/>
</dbReference>
<dbReference type="InterPro" id="IPR048874">
    <property type="entry name" value="Ribosomal_bL31m_N"/>
</dbReference>
<dbReference type="Pfam" id="PF21492">
    <property type="entry name" value="bL31_N"/>
    <property type="match status" value="1"/>
</dbReference>
<reference evidence="3 4" key="1">
    <citation type="submission" date="2017-12" db="EMBL/GenBank/DDBJ databases">
        <title>Genome Sequence of a Multidrug-Resistant Candida haemulonii Isolate from a Patient with Chronic Leg Ulcers in Israel.</title>
        <authorList>
            <person name="Chow N.A."/>
            <person name="Gade L."/>
            <person name="Batra D."/>
            <person name="Rowe L.A."/>
            <person name="Ben-Ami R."/>
            <person name="Loparev V.N."/>
            <person name="Litvintseva A.P."/>
        </authorList>
    </citation>
    <scope>NUCLEOTIDE SEQUENCE [LARGE SCALE GENOMIC DNA]</scope>
    <source>
        <strain evidence="3 4">B11899</strain>
    </source>
</reference>
<dbReference type="PANTHER" id="PTHR28174:SF1">
    <property type="entry name" value="LARGE RIBOSOMAL SUBUNIT PROTEIN BL31M"/>
    <property type="match status" value="1"/>
</dbReference>
<dbReference type="AlphaFoldDB" id="A0A2V1AZP9"/>
<dbReference type="VEuPathDB" id="FungiDB:CXQ85_003102"/>
<feature type="region of interest" description="Disordered" evidence="1">
    <location>
        <begin position="65"/>
        <end position="99"/>
    </location>
</feature>
<gene>
    <name evidence="3" type="ORF">CXQ85_003102</name>
</gene>
<keyword evidence="4" id="KW-1185">Reference proteome</keyword>
<dbReference type="GO" id="GO:0005762">
    <property type="term" value="C:mitochondrial large ribosomal subunit"/>
    <property type="evidence" value="ECO:0007669"/>
    <property type="project" value="InterPro"/>
</dbReference>
<name>A0A2V1AZP9_9ASCO</name>
<dbReference type="EMBL" id="PKFO01000010">
    <property type="protein sequence ID" value="PVH23368.1"/>
    <property type="molecule type" value="Genomic_DNA"/>
</dbReference>
<dbReference type="OrthoDB" id="5587740at2759"/>
<dbReference type="GO" id="GO:0003735">
    <property type="term" value="F:structural constituent of ribosome"/>
    <property type="evidence" value="ECO:0007669"/>
    <property type="project" value="InterPro"/>
</dbReference>
<feature type="compositionally biased region" description="Basic and acidic residues" evidence="1">
    <location>
        <begin position="68"/>
        <end position="77"/>
    </location>
</feature>
<organism evidence="3 4">
    <name type="scientific">Candidozyma haemuli</name>
    <dbReference type="NCBI Taxonomy" id="45357"/>
    <lineage>
        <taxon>Eukaryota</taxon>
        <taxon>Fungi</taxon>
        <taxon>Dikarya</taxon>
        <taxon>Ascomycota</taxon>
        <taxon>Saccharomycotina</taxon>
        <taxon>Pichiomycetes</taxon>
        <taxon>Metschnikowiaceae</taxon>
        <taxon>Candidozyma</taxon>
    </lineage>
</organism>
<feature type="domain" description="Ribosomal protein bL31m N-terminal" evidence="2">
    <location>
        <begin position="30"/>
        <end position="88"/>
    </location>
</feature>
<proteinExistence type="predicted"/>